<organism evidence="1 2">
    <name type="scientific">Hymenoscyphus albidus</name>
    <dbReference type="NCBI Taxonomy" id="595503"/>
    <lineage>
        <taxon>Eukaryota</taxon>
        <taxon>Fungi</taxon>
        <taxon>Dikarya</taxon>
        <taxon>Ascomycota</taxon>
        <taxon>Pezizomycotina</taxon>
        <taxon>Leotiomycetes</taxon>
        <taxon>Helotiales</taxon>
        <taxon>Helotiaceae</taxon>
        <taxon>Hymenoscyphus</taxon>
    </lineage>
</organism>
<name>A0A9N9QCL5_9HELO</name>
<protein>
    <submittedName>
        <fullName evidence="1">Uncharacterized protein</fullName>
    </submittedName>
</protein>
<dbReference type="EMBL" id="CAJVRM010000720">
    <property type="protein sequence ID" value="CAG8983279.1"/>
    <property type="molecule type" value="Genomic_DNA"/>
</dbReference>
<keyword evidence="2" id="KW-1185">Reference proteome</keyword>
<sequence>MQNDLIRKAMEPVLRHVSRYMSNLKTSKWIDTLLLATPEILDSNLDMRSAAEKLAKPDRFRTIVDRQPASIRPGELEYELDKYLVDMEKRVRFGFGSCLNKSRENLPLGPNSPKKNAPFAGVTFATISRIWGNAINIIIATELVTPLLRNDFSTSERLAEEFNVSATILHEIAHALYLDWQLRMYEKGMPGETWALPEPYVNGEILSELGYSWTNALFDGDMIPFRGRTMWKDARPNLGLFAFKPPGRKDKLGHDTPIAGGILPKTDYYSPVPSTHYEKVARDNFWDFGARKWGLDIVKPWFVAHSEIWDKPNATAGDTYLYKIVINADRMAGANAENAYFGRPNFSYQGLLQLTPPERVLYAQAKKDLRRRQALNRREKFRAKRVDQAQHVQAARDRWELAFSGNLAEETAKQAQQVAPLDYLEQLMFEADDHIQETLAYRREPTRDDKHAYFLLRLNRHLRGIFLKYTKVMQEHKVNPSATDSIEADLTNMLSVTALLLHNRIDVSADITKLDMDPARLKIEADMLSAFYDPKDRKLEQAEIKGVLELCEVSIKGKDWARCHTLGLFWIGCYAGHPTLPYIGRVVLSYNERLPRRWEHFYHGMRNLLDDSEIQDHDDELLRDKWIDIGKPQKKVFDAYPQAMKYFGDVAECDKNKGEMYIDPAEHCAVQ</sequence>
<reference evidence="1" key="1">
    <citation type="submission" date="2021-07" db="EMBL/GenBank/DDBJ databases">
        <authorList>
            <person name="Durling M."/>
        </authorList>
    </citation>
    <scope>NUCLEOTIDE SEQUENCE</scope>
</reference>
<evidence type="ECO:0000313" key="1">
    <source>
        <dbReference type="EMBL" id="CAG8983279.1"/>
    </source>
</evidence>
<gene>
    <name evidence="1" type="ORF">HYALB_00002716</name>
</gene>
<accession>A0A9N9QCL5</accession>
<dbReference type="AlphaFoldDB" id="A0A9N9QCL5"/>
<proteinExistence type="predicted"/>
<evidence type="ECO:0000313" key="2">
    <source>
        <dbReference type="Proteomes" id="UP000701801"/>
    </source>
</evidence>
<dbReference type="Proteomes" id="UP000701801">
    <property type="component" value="Unassembled WGS sequence"/>
</dbReference>
<comment type="caution">
    <text evidence="1">The sequence shown here is derived from an EMBL/GenBank/DDBJ whole genome shotgun (WGS) entry which is preliminary data.</text>
</comment>
<dbReference type="OrthoDB" id="10254945at2759"/>